<name>A0A1S1WTX2_9NEIS</name>
<feature type="signal peptide" evidence="2">
    <location>
        <begin position="1"/>
        <end position="25"/>
    </location>
</feature>
<comment type="caution">
    <text evidence="3">The sequence shown here is derived from an EMBL/GenBank/DDBJ whole genome shotgun (WGS) entry which is preliminary data.</text>
</comment>
<dbReference type="Gene3D" id="2.20.200.10">
    <property type="entry name" value="Outer membrane efflux proteins (OEP)"/>
    <property type="match status" value="1"/>
</dbReference>
<comment type="subcellular location">
    <subcellularLocation>
        <location evidence="2">Cell membrane</location>
        <topology evidence="2">Lipid-anchor</topology>
    </subcellularLocation>
</comment>
<dbReference type="Proteomes" id="UP000180088">
    <property type="component" value="Unassembled WGS sequence"/>
</dbReference>
<dbReference type="Pfam" id="PF02321">
    <property type="entry name" value="OEP"/>
    <property type="match status" value="2"/>
</dbReference>
<proteinExistence type="inferred from homology"/>
<dbReference type="PANTHER" id="PTHR30203">
    <property type="entry name" value="OUTER MEMBRANE CATION EFFLUX PROTEIN"/>
    <property type="match status" value="1"/>
</dbReference>
<evidence type="ECO:0000313" key="4">
    <source>
        <dbReference type="Proteomes" id="UP000180088"/>
    </source>
</evidence>
<dbReference type="GO" id="GO:0015562">
    <property type="term" value="F:efflux transmembrane transporter activity"/>
    <property type="evidence" value="ECO:0007669"/>
    <property type="project" value="InterPro"/>
</dbReference>
<organism evidence="3 4">
    <name type="scientific">Chromobacterium sphagni</name>
    <dbReference type="NCBI Taxonomy" id="1903179"/>
    <lineage>
        <taxon>Bacteria</taxon>
        <taxon>Pseudomonadati</taxon>
        <taxon>Pseudomonadota</taxon>
        <taxon>Betaproteobacteria</taxon>
        <taxon>Neisseriales</taxon>
        <taxon>Chromobacteriaceae</taxon>
        <taxon>Chromobacterium</taxon>
    </lineage>
</organism>
<dbReference type="RefSeq" id="WP_071117026.1">
    <property type="nucleotide sequence ID" value="NZ_MKCS01000004.1"/>
</dbReference>
<keyword evidence="2" id="KW-0564">Palmitate</keyword>
<keyword evidence="2" id="KW-0812">Transmembrane</keyword>
<evidence type="ECO:0000313" key="3">
    <source>
        <dbReference type="EMBL" id="OHX10332.1"/>
    </source>
</evidence>
<evidence type="ECO:0000256" key="2">
    <source>
        <dbReference type="RuleBase" id="RU362097"/>
    </source>
</evidence>
<dbReference type="EMBL" id="MKCS01000004">
    <property type="protein sequence ID" value="OHX10332.1"/>
    <property type="molecule type" value="Genomic_DNA"/>
</dbReference>
<evidence type="ECO:0000256" key="1">
    <source>
        <dbReference type="ARBA" id="ARBA00007613"/>
    </source>
</evidence>
<keyword evidence="2" id="KW-0732">Signal</keyword>
<dbReference type="SUPFAM" id="SSF56954">
    <property type="entry name" value="Outer membrane efflux proteins (OEP)"/>
    <property type="match status" value="1"/>
</dbReference>
<accession>A0A1S1WTX2</accession>
<comment type="similarity">
    <text evidence="1 2">Belongs to the outer membrane factor (OMF) (TC 1.B.17) family.</text>
</comment>
<keyword evidence="2" id="KW-0472">Membrane</keyword>
<dbReference type="STRING" id="1903179.BI347_21330"/>
<reference evidence="3 4" key="1">
    <citation type="submission" date="2016-09" db="EMBL/GenBank/DDBJ databases">
        <title>Chromobacterium muskegensis sp. nov., an insecticidal bacterium isolated from Sphagnum bogs.</title>
        <authorList>
            <person name="Sparks M.E."/>
            <person name="Blackburn M.B."/>
            <person name="Gundersen-Rindal D.E."/>
            <person name="Mitchell A."/>
            <person name="Farrar R."/>
            <person name="Kuhar D."/>
        </authorList>
    </citation>
    <scope>NUCLEOTIDE SEQUENCE [LARGE SCALE GENOMIC DNA]</scope>
    <source>
        <strain evidence="3 4">37-2</strain>
    </source>
</reference>
<keyword evidence="2" id="KW-1134">Transmembrane beta strand</keyword>
<dbReference type="InterPro" id="IPR003423">
    <property type="entry name" value="OMP_efflux"/>
</dbReference>
<dbReference type="NCBIfam" id="TIGR01845">
    <property type="entry name" value="outer_NodT"/>
    <property type="match status" value="1"/>
</dbReference>
<dbReference type="PROSITE" id="PS51257">
    <property type="entry name" value="PROKAR_LIPOPROTEIN"/>
    <property type="match status" value="1"/>
</dbReference>
<dbReference type="Gene3D" id="1.20.1600.10">
    <property type="entry name" value="Outer membrane efflux proteins (OEP)"/>
    <property type="match status" value="1"/>
</dbReference>
<gene>
    <name evidence="3" type="ORF">BI347_21330</name>
</gene>
<keyword evidence="2" id="KW-0449">Lipoprotein</keyword>
<dbReference type="InterPro" id="IPR010131">
    <property type="entry name" value="MdtP/NodT-like"/>
</dbReference>
<dbReference type="AlphaFoldDB" id="A0A1S1WTX2"/>
<sequence>MTKTTISLKHTLCGALCAATLAGCAVGPDYVKPKMEVPAAYKEDGRWKPAQPQDESPRGNWWEVYQDATLNRLMDTLNQQSPTIAQAEAQYRQAQALLRQAEAGLYPSLSANASQSRGVSSPGVTSATGYTLGLNASWEVDVWGAVRRDVEAGQAKQASSAAQLAATRLSSQAQLATAYLQLVVADVQLSKLTDSAKLLAQTLQLTRNQYAVGIVGDDAVASAESQWKTAQAVVVDKRLTRAQLEHSIAAALGQPPASFTLPAASQPPRLPQIPAGLPSTLLERRPDIAAAERNAAAANAQIGIAKAAFFPTLTLGASGGYHSPSFADWISLPNRVWSIGPQLALTLFDAGLRKAQTDQAIASYDASVASYRQTVLAAFQGVEDNLSAQSLLQQEADMQAAALNAAARAETITLNQYQAGTVAYLNVLSAQNSRINAENNLWNVKNRQYASSVALIAALGGSW</sequence>
<feature type="chain" id="PRO_5010000749" evidence="2">
    <location>
        <begin position="26"/>
        <end position="463"/>
    </location>
</feature>
<dbReference type="GO" id="GO:0005886">
    <property type="term" value="C:plasma membrane"/>
    <property type="evidence" value="ECO:0007669"/>
    <property type="project" value="UniProtKB-SubCell"/>
</dbReference>
<dbReference type="PANTHER" id="PTHR30203:SF33">
    <property type="entry name" value="BLR4455 PROTEIN"/>
    <property type="match status" value="1"/>
</dbReference>
<protein>
    <submittedName>
        <fullName evidence="3">RND transporter</fullName>
    </submittedName>
</protein>